<protein>
    <submittedName>
        <fullName evidence="10">MFS monosaccharide transporter</fullName>
    </submittedName>
</protein>
<feature type="transmembrane region" description="Helical" evidence="8">
    <location>
        <begin position="474"/>
        <end position="494"/>
    </location>
</feature>
<evidence type="ECO:0000256" key="3">
    <source>
        <dbReference type="ARBA" id="ARBA00022448"/>
    </source>
</evidence>
<dbReference type="SUPFAM" id="SSF103473">
    <property type="entry name" value="MFS general substrate transporter"/>
    <property type="match status" value="1"/>
</dbReference>
<evidence type="ECO:0000313" key="10">
    <source>
        <dbReference type="EMBL" id="KAI1608930.1"/>
    </source>
</evidence>
<dbReference type="NCBIfam" id="TIGR00879">
    <property type="entry name" value="SP"/>
    <property type="match status" value="1"/>
</dbReference>
<dbReference type="PROSITE" id="PS00216">
    <property type="entry name" value="SUGAR_TRANSPORT_1"/>
    <property type="match status" value="1"/>
</dbReference>
<feature type="transmembrane region" description="Helical" evidence="8">
    <location>
        <begin position="373"/>
        <end position="392"/>
    </location>
</feature>
<evidence type="ECO:0000256" key="5">
    <source>
        <dbReference type="ARBA" id="ARBA00022989"/>
    </source>
</evidence>
<organism evidence="10 11">
    <name type="scientific">Exophiala viscosa</name>
    <dbReference type="NCBI Taxonomy" id="2486360"/>
    <lineage>
        <taxon>Eukaryota</taxon>
        <taxon>Fungi</taxon>
        <taxon>Dikarya</taxon>
        <taxon>Ascomycota</taxon>
        <taxon>Pezizomycotina</taxon>
        <taxon>Eurotiomycetes</taxon>
        <taxon>Chaetothyriomycetidae</taxon>
        <taxon>Chaetothyriales</taxon>
        <taxon>Herpotrichiellaceae</taxon>
        <taxon>Exophiala</taxon>
    </lineage>
</organism>
<dbReference type="Pfam" id="PF00083">
    <property type="entry name" value="Sugar_tr"/>
    <property type="match status" value="1"/>
</dbReference>
<evidence type="ECO:0000259" key="9">
    <source>
        <dbReference type="PROSITE" id="PS50850"/>
    </source>
</evidence>
<name>A0AAN6DQI6_9EURO</name>
<dbReference type="FunFam" id="1.20.1250.20:FF:000134">
    <property type="entry name" value="MFS sugar transporter protein"/>
    <property type="match status" value="1"/>
</dbReference>
<dbReference type="PANTHER" id="PTHR48022">
    <property type="entry name" value="PLASTIDIC GLUCOSE TRANSPORTER 4"/>
    <property type="match status" value="1"/>
</dbReference>
<comment type="caution">
    <text evidence="10">The sequence shown here is derived from an EMBL/GenBank/DDBJ whole genome shotgun (WGS) entry which is preliminary data.</text>
</comment>
<accession>A0AAN6DQI6</accession>
<dbReference type="GO" id="GO:0016020">
    <property type="term" value="C:membrane"/>
    <property type="evidence" value="ECO:0007669"/>
    <property type="project" value="UniProtKB-SubCell"/>
</dbReference>
<dbReference type="PANTHER" id="PTHR48022:SF78">
    <property type="entry name" value="MONOSACCHARIDE TRANSPORTER, PUTATIVE (AFU_ORTHOLOGUE AFUA_2G02110)-RELATED"/>
    <property type="match status" value="1"/>
</dbReference>
<dbReference type="InterPro" id="IPR005828">
    <property type="entry name" value="MFS_sugar_transport-like"/>
</dbReference>
<feature type="transmembrane region" description="Helical" evidence="8">
    <location>
        <begin position="214"/>
        <end position="237"/>
    </location>
</feature>
<dbReference type="InterPro" id="IPR050360">
    <property type="entry name" value="MFS_Sugar_Transporters"/>
</dbReference>
<feature type="domain" description="Major facilitator superfamily (MFS) profile" evidence="9">
    <location>
        <begin position="52"/>
        <end position="498"/>
    </location>
</feature>
<feature type="transmembrane region" description="Helical" evidence="8">
    <location>
        <begin position="126"/>
        <end position="145"/>
    </location>
</feature>
<keyword evidence="5 8" id="KW-1133">Transmembrane helix</keyword>
<dbReference type="InterPro" id="IPR005829">
    <property type="entry name" value="Sugar_transporter_CS"/>
</dbReference>
<feature type="transmembrane region" description="Helical" evidence="8">
    <location>
        <begin position="48"/>
        <end position="73"/>
    </location>
</feature>
<feature type="transmembrane region" description="Helical" evidence="8">
    <location>
        <begin position="349"/>
        <end position="366"/>
    </location>
</feature>
<evidence type="ECO:0000256" key="2">
    <source>
        <dbReference type="ARBA" id="ARBA00010992"/>
    </source>
</evidence>
<feature type="transmembrane region" description="Helical" evidence="8">
    <location>
        <begin position="445"/>
        <end position="468"/>
    </location>
</feature>
<evidence type="ECO:0000256" key="6">
    <source>
        <dbReference type="ARBA" id="ARBA00023136"/>
    </source>
</evidence>
<dbReference type="AlphaFoldDB" id="A0AAN6DQI6"/>
<sequence length="544" mass="59640">MEDIKRDLVHAETSGAAGSYYQPEPSWAKHVPGGYSPSRCMKLRGRPMIWAIFAISGCAIMFFGYDTAVMSQVNTNNNYLRTIGLAGGSDRDAAGIGGMVSLWFGGFAIGSMMVGYLADNLGRLRTIQLGCIWGALGAALLASAQNITWLAFGRVISGIGCGHLNTVVPIWTSELADAHSRGAFVAVEFTLAMSGSAIVYWMEYACVKTQSESFAWRFPLGFQVVFLIIIFVLLPFYPESPRHLAKIGQVDSAREILGQCRSNSDPVQIEQEMQEIEDALRIEATASAHSYWSMLFTKDKLHTRRRVMLGAGVQIMQKFTGIDFISVYAPTMFSLSGFTGDLPALLAGFNWFGYILALASSIVLADRVGRRKMMLIGCSVMGIVLIIGGILSHETVVASADKKHAYGAGVAAILYIYTFTYGATWLTTCWVYPTEVFPLATRSKGAALSTLAFSLAGGSINEIIPYLIDAIGFWVFIMFALINLAMLVPIYLFYVETANRHLEDLDILLSGDSPFAWRAERQFQEIMMARRADVVVEDGEALEK</sequence>
<dbReference type="InterPro" id="IPR036259">
    <property type="entry name" value="MFS_trans_sf"/>
</dbReference>
<evidence type="ECO:0000256" key="1">
    <source>
        <dbReference type="ARBA" id="ARBA00004141"/>
    </source>
</evidence>
<dbReference type="PROSITE" id="PS50850">
    <property type="entry name" value="MFS"/>
    <property type="match status" value="1"/>
</dbReference>
<evidence type="ECO:0000256" key="7">
    <source>
        <dbReference type="RuleBase" id="RU003346"/>
    </source>
</evidence>
<dbReference type="EMBL" id="MU404361">
    <property type="protein sequence ID" value="KAI1608930.1"/>
    <property type="molecule type" value="Genomic_DNA"/>
</dbReference>
<dbReference type="Gene3D" id="1.20.1250.20">
    <property type="entry name" value="MFS general substrate transporter like domains"/>
    <property type="match status" value="1"/>
</dbReference>
<dbReference type="GO" id="GO:0005351">
    <property type="term" value="F:carbohydrate:proton symporter activity"/>
    <property type="evidence" value="ECO:0007669"/>
    <property type="project" value="TreeGrafter"/>
</dbReference>
<comment type="similarity">
    <text evidence="2 7">Belongs to the major facilitator superfamily. Sugar transporter (TC 2.A.1.1) family.</text>
</comment>
<reference evidence="10" key="1">
    <citation type="journal article" date="2022" name="bioRxiv">
        <title>Deciphering the potential niche of two novel black yeast fungi from a biological soil crust based on their genomes, phenotypes, and melanin regulation.</title>
        <authorList>
            <consortium name="DOE Joint Genome Institute"/>
            <person name="Carr E.C."/>
            <person name="Barton Q."/>
            <person name="Grambo S."/>
            <person name="Sullivan M."/>
            <person name="Renfro C.M."/>
            <person name="Kuo A."/>
            <person name="Pangilinan J."/>
            <person name="Lipzen A."/>
            <person name="Keymanesh K."/>
            <person name="Savage E."/>
            <person name="Barry K."/>
            <person name="Grigoriev I.V."/>
            <person name="Riekhof W.R."/>
            <person name="Harris S.S."/>
        </authorList>
    </citation>
    <scope>NUCLEOTIDE SEQUENCE</scope>
    <source>
        <strain evidence="10">JF 03-4F</strain>
    </source>
</reference>
<proteinExistence type="inferred from homology"/>
<dbReference type="PRINTS" id="PR00171">
    <property type="entry name" value="SUGRTRNSPORT"/>
</dbReference>
<dbReference type="InterPro" id="IPR003663">
    <property type="entry name" value="Sugar/inositol_transpt"/>
</dbReference>
<feature type="transmembrane region" description="Helical" evidence="8">
    <location>
        <begin position="183"/>
        <end position="202"/>
    </location>
</feature>
<evidence type="ECO:0000256" key="4">
    <source>
        <dbReference type="ARBA" id="ARBA00022692"/>
    </source>
</evidence>
<keyword evidence="4 8" id="KW-0812">Transmembrane</keyword>
<keyword evidence="11" id="KW-1185">Reference proteome</keyword>
<feature type="transmembrane region" description="Helical" evidence="8">
    <location>
        <begin position="412"/>
        <end position="433"/>
    </location>
</feature>
<gene>
    <name evidence="10" type="ORF">EDD36DRAFT_79597</name>
</gene>
<keyword evidence="6 8" id="KW-0472">Membrane</keyword>
<dbReference type="InterPro" id="IPR020846">
    <property type="entry name" value="MFS_dom"/>
</dbReference>
<evidence type="ECO:0000313" key="11">
    <source>
        <dbReference type="Proteomes" id="UP001203852"/>
    </source>
</evidence>
<dbReference type="Proteomes" id="UP001203852">
    <property type="component" value="Unassembled WGS sequence"/>
</dbReference>
<keyword evidence="3 7" id="KW-0813">Transport</keyword>
<evidence type="ECO:0000256" key="8">
    <source>
        <dbReference type="SAM" id="Phobius"/>
    </source>
</evidence>
<comment type="subcellular location">
    <subcellularLocation>
        <location evidence="1">Membrane</location>
        <topology evidence="1">Multi-pass membrane protein</topology>
    </subcellularLocation>
</comment>
<feature type="transmembrane region" description="Helical" evidence="8">
    <location>
        <begin position="93"/>
        <end position="114"/>
    </location>
</feature>